<keyword evidence="3" id="KW-1185">Reference proteome</keyword>
<organism evidence="2 3">
    <name type="scientific">Fischerella major NIES-592</name>
    <dbReference type="NCBI Taxonomy" id="210994"/>
    <lineage>
        <taxon>Bacteria</taxon>
        <taxon>Bacillati</taxon>
        <taxon>Cyanobacteriota</taxon>
        <taxon>Cyanophyceae</taxon>
        <taxon>Nostocales</taxon>
        <taxon>Hapalosiphonaceae</taxon>
        <taxon>Fischerella</taxon>
    </lineage>
</organism>
<dbReference type="PANTHER" id="PTHR36558">
    <property type="entry name" value="GLR1098 PROTEIN"/>
    <property type="match status" value="1"/>
</dbReference>
<dbReference type="AlphaFoldDB" id="A0A1U7H561"/>
<sequence>MYTHSKFLNLSVEEYLQFELESCIRHEYLAGQVYPMREDSNKSKVITSNILTRLRTHLFCTDYRVYSSEMKIRIPNLNIFYYPNISVTCNPEDREKFYKSQPCLIVEVFSLATERIHRNEKLMNYRQLQNLQEYVLVSESEIKVERYRKNNQNNWFVEELGKEDNLQLSSVDLEIAIADIYEYVRT</sequence>
<dbReference type="CDD" id="cd06260">
    <property type="entry name" value="DUF820-like"/>
    <property type="match status" value="1"/>
</dbReference>
<dbReference type="OrthoDB" id="424506at2"/>
<dbReference type="EMBL" id="MRCA01000001">
    <property type="protein sequence ID" value="OKH16356.1"/>
    <property type="molecule type" value="Genomic_DNA"/>
</dbReference>
<dbReference type="Proteomes" id="UP000186391">
    <property type="component" value="Unassembled WGS sequence"/>
</dbReference>
<name>A0A1U7H561_9CYAN</name>
<dbReference type="Gene3D" id="3.90.1570.10">
    <property type="entry name" value="tt1808, chain A"/>
    <property type="match status" value="1"/>
</dbReference>
<feature type="domain" description="Putative restriction endonuclease" evidence="1">
    <location>
        <begin position="12"/>
        <end position="170"/>
    </location>
</feature>
<evidence type="ECO:0000313" key="3">
    <source>
        <dbReference type="Proteomes" id="UP000186391"/>
    </source>
</evidence>
<accession>A0A1U7H561</accession>
<gene>
    <name evidence="2" type="ORF">NIES592_01555</name>
</gene>
<dbReference type="PANTHER" id="PTHR36558:SF1">
    <property type="entry name" value="RESTRICTION ENDONUCLEASE DOMAIN-CONTAINING PROTEIN-RELATED"/>
    <property type="match status" value="1"/>
</dbReference>
<dbReference type="RefSeq" id="WP_073554723.1">
    <property type="nucleotide sequence ID" value="NZ_MRCA01000001.1"/>
</dbReference>
<reference evidence="2 3" key="1">
    <citation type="submission" date="2016-11" db="EMBL/GenBank/DDBJ databases">
        <title>Draft Genome Sequences of Nine Cyanobacterial Strains from Diverse Habitats.</title>
        <authorList>
            <person name="Zhu T."/>
            <person name="Hou S."/>
            <person name="Lu X."/>
            <person name="Hess W.R."/>
        </authorList>
    </citation>
    <scope>NUCLEOTIDE SEQUENCE [LARGE SCALE GENOMIC DNA]</scope>
    <source>
        <strain evidence="2 3">NIES-592</strain>
    </source>
</reference>
<dbReference type="Pfam" id="PF05685">
    <property type="entry name" value="Uma2"/>
    <property type="match status" value="1"/>
</dbReference>
<protein>
    <recommendedName>
        <fullName evidence="1">Putative restriction endonuclease domain-containing protein</fullName>
    </recommendedName>
</protein>
<proteinExistence type="predicted"/>
<comment type="caution">
    <text evidence="2">The sequence shown here is derived from an EMBL/GenBank/DDBJ whole genome shotgun (WGS) entry which is preliminary data.</text>
</comment>
<dbReference type="SUPFAM" id="SSF52980">
    <property type="entry name" value="Restriction endonuclease-like"/>
    <property type="match status" value="1"/>
</dbReference>
<evidence type="ECO:0000313" key="2">
    <source>
        <dbReference type="EMBL" id="OKH16356.1"/>
    </source>
</evidence>
<dbReference type="InterPro" id="IPR012296">
    <property type="entry name" value="Nuclease_put_TT1808"/>
</dbReference>
<dbReference type="InterPro" id="IPR008538">
    <property type="entry name" value="Uma2"/>
</dbReference>
<dbReference type="InterPro" id="IPR011335">
    <property type="entry name" value="Restrct_endonuc-II-like"/>
</dbReference>
<evidence type="ECO:0000259" key="1">
    <source>
        <dbReference type="Pfam" id="PF05685"/>
    </source>
</evidence>